<reference evidence="13 14" key="1">
    <citation type="journal article" date="2021" name="Nat. Plants">
        <title>The Taxus genome provides insights into paclitaxel biosynthesis.</title>
        <authorList>
            <person name="Xiong X."/>
            <person name="Gou J."/>
            <person name="Liao Q."/>
            <person name="Li Y."/>
            <person name="Zhou Q."/>
            <person name="Bi G."/>
            <person name="Li C."/>
            <person name="Du R."/>
            <person name="Wang X."/>
            <person name="Sun T."/>
            <person name="Guo L."/>
            <person name="Liang H."/>
            <person name="Lu P."/>
            <person name="Wu Y."/>
            <person name="Zhang Z."/>
            <person name="Ro D.K."/>
            <person name="Shang Y."/>
            <person name="Huang S."/>
            <person name="Yan J."/>
        </authorList>
    </citation>
    <scope>NUCLEOTIDE SEQUENCE [LARGE SCALE GENOMIC DNA]</scope>
    <source>
        <strain evidence="13">Ta-2019</strain>
    </source>
</reference>
<feature type="compositionally biased region" description="Acidic residues" evidence="10">
    <location>
        <begin position="336"/>
        <end position="345"/>
    </location>
</feature>
<evidence type="ECO:0000256" key="5">
    <source>
        <dbReference type="ARBA" id="ARBA00022618"/>
    </source>
</evidence>
<dbReference type="GO" id="GO:0000796">
    <property type="term" value="C:condensin complex"/>
    <property type="evidence" value="ECO:0007669"/>
    <property type="project" value="TreeGrafter"/>
</dbReference>
<dbReference type="GO" id="GO:0042393">
    <property type="term" value="F:histone binding"/>
    <property type="evidence" value="ECO:0007669"/>
    <property type="project" value="TreeGrafter"/>
</dbReference>
<feature type="region of interest" description="Disordered" evidence="10">
    <location>
        <begin position="725"/>
        <end position="755"/>
    </location>
</feature>
<dbReference type="Pfam" id="PF12717">
    <property type="entry name" value="Cnd1"/>
    <property type="match status" value="1"/>
</dbReference>
<dbReference type="PIRSF" id="PIRSF017127">
    <property type="entry name" value="Condensin_D2"/>
    <property type="match status" value="1"/>
</dbReference>
<dbReference type="Proteomes" id="UP000824469">
    <property type="component" value="Unassembled WGS sequence"/>
</dbReference>
<evidence type="ECO:0000256" key="9">
    <source>
        <dbReference type="ARBA" id="ARBA00023306"/>
    </source>
</evidence>
<evidence type="ECO:0000256" key="10">
    <source>
        <dbReference type="SAM" id="MobiDB-lite"/>
    </source>
</evidence>
<feature type="compositionally biased region" description="Polar residues" evidence="10">
    <location>
        <begin position="1302"/>
        <end position="1311"/>
    </location>
</feature>
<feature type="compositionally biased region" description="Basic and acidic residues" evidence="10">
    <location>
        <begin position="1160"/>
        <end position="1172"/>
    </location>
</feature>
<gene>
    <name evidence="13" type="ORF">KI387_021519</name>
</gene>
<evidence type="ECO:0000256" key="1">
    <source>
        <dbReference type="ARBA" id="ARBA00004123"/>
    </source>
</evidence>
<dbReference type="InterPro" id="IPR026971">
    <property type="entry name" value="CND1/NCAPD3"/>
</dbReference>
<dbReference type="GO" id="GO:0005634">
    <property type="term" value="C:nucleus"/>
    <property type="evidence" value="ECO:0007669"/>
    <property type="project" value="UniProtKB-SubCell"/>
</dbReference>
<evidence type="ECO:0000259" key="12">
    <source>
        <dbReference type="Pfam" id="PF12922"/>
    </source>
</evidence>
<feature type="non-terminal residue" evidence="13">
    <location>
        <position position="1321"/>
    </location>
</feature>
<evidence type="ECO:0000313" key="14">
    <source>
        <dbReference type="Proteomes" id="UP000824469"/>
    </source>
</evidence>
<feature type="compositionally biased region" description="Polar residues" evidence="10">
    <location>
        <begin position="346"/>
        <end position="359"/>
    </location>
</feature>
<evidence type="ECO:0000256" key="2">
    <source>
        <dbReference type="ARBA" id="ARBA00004286"/>
    </source>
</evidence>
<evidence type="ECO:0008006" key="15">
    <source>
        <dbReference type="Google" id="ProtNLM"/>
    </source>
</evidence>
<evidence type="ECO:0000256" key="6">
    <source>
        <dbReference type="ARBA" id="ARBA00022776"/>
    </source>
</evidence>
<dbReference type="InterPro" id="IPR016024">
    <property type="entry name" value="ARM-type_fold"/>
</dbReference>
<keyword evidence="6" id="KW-0498">Mitosis</keyword>
<dbReference type="InterPro" id="IPR011989">
    <property type="entry name" value="ARM-like"/>
</dbReference>
<dbReference type="OMA" id="DVIAKLW"/>
<keyword evidence="7" id="KW-0226">DNA condensation</keyword>
<feature type="region of interest" description="Disordered" evidence="10">
    <location>
        <begin position="1133"/>
        <end position="1193"/>
    </location>
</feature>
<dbReference type="Gene3D" id="1.25.10.10">
    <property type="entry name" value="Leucine-rich Repeat Variant"/>
    <property type="match status" value="2"/>
</dbReference>
<evidence type="ECO:0000313" key="13">
    <source>
        <dbReference type="EMBL" id="KAH9319750.1"/>
    </source>
</evidence>
<dbReference type="InterPro" id="IPR024324">
    <property type="entry name" value="Condensin_cplx_su1_N"/>
</dbReference>
<proteinExistence type="inferred from homology"/>
<feature type="region of interest" description="Disordered" evidence="10">
    <location>
        <begin position="1265"/>
        <end position="1321"/>
    </location>
</feature>
<keyword evidence="4" id="KW-0158">Chromosome</keyword>
<evidence type="ECO:0000256" key="4">
    <source>
        <dbReference type="ARBA" id="ARBA00022454"/>
    </source>
</evidence>
<evidence type="ECO:0000256" key="7">
    <source>
        <dbReference type="ARBA" id="ARBA00023067"/>
    </source>
</evidence>
<organism evidence="13 14">
    <name type="scientific">Taxus chinensis</name>
    <name type="common">Chinese yew</name>
    <name type="synonym">Taxus wallichiana var. chinensis</name>
    <dbReference type="NCBI Taxonomy" id="29808"/>
    <lineage>
        <taxon>Eukaryota</taxon>
        <taxon>Viridiplantae</taxon>
        <taxon>Streptophyta</taxon>
        <taxon>Embryophyta</taxon>
        <taxon>Tracheophyta</taxon>
        <taxon>Spermatophyta</taxon>
        <taxon>Pinopsida</taxon>
        <taxon>Pinidae</taxon>
        <taxon>Conifers II</taxon>
        <taxon>Cupressales</taxon>
        <taxon>Taxaceae</taxon>
        <taxon>Taxus</taxon>
    </lineage>
</organism>
<feature type="domain" description="Condensin complex subunit 1 N-terminal" evidence="12">
    <location>
        <begin position="2"/>
        <end position="90"/>
    </location>
</feature>
<keyword evidence="14" id="KW-1185">Reference proteome</keyword>
<dbReference type="InterPro" id="IPR032682">
    <property type="entry name" value="Cnd1_C"/>
</dbReference>
<sequence length="1321" mass="146574">GKSSRKKHIPQAWNWEVHRTKIISILAVAVETDLKQLYGQSDPEENFLAFVAKGALALFENPSLLKDKDTKDALCKIVGACTTKYHYTMQSSASILHLIHKYDFLPQHIADAVAQAENKYNDGSLAIALIREIGRMSPKDYARDASGAENVGRFLVELADRSPKMMSTNVGILMPHFGGESYKIRSSLVGVFGKLIAKAFKDVDGNSSSGTHRLRSKQAMLDVLIERCRDVSAYTRSRVLQTWAELCEEHAVSMGLWNRVSEIAAGRLEDKSAMVRKSALNLLSTLLQYNPFGPQLRTTSFEATLDKYKEKLTGMTPPSTSNDNEASGVSVKTEISENEDGEINNDLDNNVAEVQQSPEENVEIEQNHVEDSGPSQVENGAENDDNTPDLGSLEQTRALVASLQAGVRFAKCMASTMPVLVQLLASPMATDVEHSIQFLMRCRQFQVDGAESCLRKMLPLVFSQEKAIYEAVEGAFITIYIKRNSLETASNLINFTIDASIGDLAALEYIISVLVTKGDISSGTISALWDFFTFNVNGVSAERSRGALSVLCMAAKSSPKVLTSHLLNIVDIGFGRWAKEEPLLARTACIALQRLSQEDRESLISGHSRVFNALKSLIIGPGLPEQSWYSAAEQAINALYALHPMPEMFLADIVQKFHTSVFGRNETLDQLAPDAENQEGEAFVPHGPLSVQVTKLSRFLFVVSHVALKHLVYIEASVRKVRKQKADKERAAAESHSSENNADSSQSSEKASEENNINAELGVSASEDARLDSLAEKAEKEIISGRQNQKFIIGLCAPTVAKLCRNFTMLQKFPGLQASAMLALCKLMVIDADFCDANLQLLFTVANNAVPDSVRSNCTIALGDLAVRFPNHMEPWTEHMYARLHDQSIPVRKNAVLVLSHLILNDMMKVKGYISEMALRLEDDDPRISNLVRLFFHELSKKGNNPIYNLLPDILSRLSSQDLSEESFCNIMQYLIGSIKKDKQMEGLIEKLCHRFSGITDKKQWVDIAYCLSQLTYTEKGFKKLADLFKSYEHALSEDAVIDYFKNITNKAKKFAKPEVKSSVEDFEEKLVKCHEERKEQEITAQNAMAHQQKVASPMETGKINSEETSCMTVIEPQEDGFAKEDICCSKNTSHKSTMDDPEDNETHESIISEPGDAPTSRDIDKASHLENEISPSATKSCRKGRSRKKLKRNPKLEVPMTTHEVEFLDVQLSPANVKTEIELPDDNSGITSLLHDNTGEVESNNPLCDNEQRTGTMPLEIDSEDTAVKGSSRRKKTVHLILPSGGPEGSIIDEGKENKIKQNPQTPATRSSRKQQQKEQ</sequence>
<evidence type="ECO:0000256" key="3">
    <source>
        <dbReference type="ARBA" id="ARBA00009606"/>
    </source>
</evidence>
<dbReference type="Pfam" id="PF12922">
    <property type="entry name" value="Cnd1_N"/>
    <property type="match status" value="1"/>
</dbReference>
<dbReference type="SUPFAM" id="SSF48371">
    <property type="entry name" value="ARM repeat"/>
    <property type="match status" value="1"/>
</dbReference>
<dbReference type="GO" id="GO:0051301">
    <property type="term" value="P:cell division"/>
    <property type="evidence" value="ECO:0007669"/>
    <property type="project" value="UniProtKB-KW"/>
</dbReference>
<feature type="compositionally biased region" description="Polar residues" evidence="10">
    <location>
        <begin position="316"/>
        <end position="327"/>
    </location>
</feature>
<dbReference type="FunFam" id="1.25.10.10:FF:000403">
    <property type="entry name" value="Condensin complex subunit 1"/>
    <property type="match status" value="1"/>
</dbReference>
<accession>A0AA38GDV7</accession>
<keyword evidence="8" id="KW-0539">Nucleus</keyword>
<keyword evidence="5" id="KW-0132">Cell division</keyword>
<feature type="region of interest" description="Disordered" evidence="10">
    <location>
        <begin position="312"/>
        <end position="391"/>
    </location>
</feature>
<dbReference type="GO" id="GO:0007076">
    <property type="term" value="P:mitotic chromosome condensation"/>
    <property type="evidence" value="ECO:0007669"/>
    <property type="project" value="InterPro"/>
</dbReference>
<feature type="compositionally biased region" description="Basic and acidic residues" evidence="10">
    <location>
        <begin position="725"/>
        <end position="737"/>
    </location>
</feature>
<evidence type="ECO:0000259" key="11">
    <source>
        <dbReference type="Pfam" id="PF12717"/>
    </source>
</evidence>
<dbReference type="PANTHER" id="PTHR14222">
    <property type="entry name" value="CONDENSIN"/>
    <property type="match status" value="1"/>
</dbReference>
<dbReference type="GO" id="GO:0000779">
    <property type="term" value="C:condensed chromosome, centromeric region"/>
    <property type="evidence" value="ECO:0007669"/>
    <property type="project" value="TreeGrafter"/>
</dbReference>
<comment type="subcellular location">
    <subcellularLocation>
        <location evidence="2">Chromosome</location>
    </subcellularLocation>
    <subcellularLocation>
        <location evidence="1">Nucleus</location>
    </subcellularLocation>
</comment>
<evidence type="ECO:0000256" key="8">
    <source>
        <dbReference type="ARBA" id="ARBA00023242"/>
    </source>
</evidence>
<feature type="non-terminal residue" evidence="13">
    <location>
        <position position="1"/>
    </location>
</feature>
<comment type="caution">
    <text evidence="13">The sequence shown here is derived from an EMBL/GenBank/DDBJ whole genome shotgun (WGS) entry which is preliminary data.</text>
</comment>
<feature type="compositionally biased region" description="Basic residues" evidence="10">
    <location>
        <begin position="1312"/>
        <end position="1321"/>
    </location>
</feature>
<dbReference type="PANTHER" id="PTHR14222:SF2">
    <property type="entry name" value="CONDENSIN COMPLEX SUBUNIT 1"/>
    <property type="match status" value="1"/>
</dbReference>
<feature type="domain" description="Condensin complex subunit 1 C-terminal" evidence="11">
    <location>
        <begin position="854"/>
        <end position="1013"/>
    </location>
</feature>
<comment type="similarity">
    <text evidence="3">Belongs to the CND1 (condensin subunit 1) family.</text>
</comment>
<dbReference type="EMBL" id="JAHRHJ020000004">
    <property type="protein sequence ID" value="KAH9319750.1"/>
    <property type="molecule type" value="Genomic_DNA"/>
</dbReference>
<name>A0AA38GDV7_TAXCH</name>
<dbReference type="GO" id="GO:0010032">
    <property type="term" value="P:meiotic chromosome condensation"/>
    <property type="evidence" value="ECO:0007669"/>
    <property type="project" value="TreeGrafter"/>
</dbReference>
<protein>
    <recommendedName>
        <fullName evidence="15">Condensin complex subunit 1</fullName>
    </recommendedName>
</protein>
<feature type="compositionally biased region" description="Low complexity" evidence="10">
    <location>
        <begin position="738"/>
        <end position="749"/>
    </location>
</feature>
<keyword evidence="9" id="KW-0131">Cell cycle</keyword>
<feature type="compositionally biased region" description="Basic residues" evidence="10">
    <location>
        <begin position="1181"/>
        <end position="1193"/>
    </location>
</feature>
<dbReference type="InterPro" id="IPR007673">
    <property type="entry name" value="Condensin_cplx_su1"/>
</dbReference>